<keyword evidence="2" id="KW-0238">DNA-binding</keyword>
<dbReference type="NCBIfam" id="NF033587">
    <property type="entry name" value="transpos_IS6"/>
    <property type="match status" value="1"/>
</dbReference>
<evidence type="ECO:0000256" key="2">
    <source>
        <dbReference type="ARBA" id="ARBA00023125"/>
    </source>
</evidence>
<dbReference type="Pfam" id="PF13610">
    <property type="entry name" value="DDE_Tnp_IS240"/>
    <property type="match status" value="1"/>
</dbReference>
<protein>
    <submittedName>
        <fullName evidence="5">IS6 family transposase</fullName>
    </submittedName>
</protein>
<comment type="caution">
    <text evidence="5">The sequence shown here is derived from an EMBL/GenBank/DDBJ whole genome shotgun (WGS) entry which is preliminary data.</text>
</comment>
<dbReference type="InterPro" id="IPR032874">
    <property type="entry name" value="DDE_dom"/>
</dbReference>
<keyword evidence="3" id="KW-0233">DNA recombination</keyword>
<evidence type="ECO:0000256" key="1">
    <source>
        <dbReference type="ARBA" id="ARBA00022578"/>
    </source>
</evidence>
<keyword evidence="6" id="KW-1185">Reference proteome</keyword>
<name>A0ABS3LWF2_9PROT</name>
<keyword evidence="1" id="KW-0815">Transposition</keyword>
<organism evidence="5 6">
    <name type="scientific">Acetobacter sacchari</name>
    <dbReference type="NCBI Taxonomy" id="2661687"/>
    <lineage>
        <taxon>Bacteria</taxon>
        <taxon>Pseudomonadati</taxon>
        <taxon>Pseudomonadota</taxon>
        <taxon>Alphaproteobacteria</taxon>
        <taxon>Acetobacterales</taxon>
        <taxon>Acetobacteraceae</taxon>
        <taxon>Acetobacter</taxon>
    </lineage>
</organism>
<sequence>MSVPPVSYKRHRFPRELIAHAVWLYFRFPLSFRVIEEMLLERGIVVSYRTIRRWSVKFGVAFARRLRRKRAVPGDVWHLDEVRIVICGQVHWLWRAVDQDGYVLDEILQTRRNTKAARRLLTRLLTTQGARPGRMMTDKLRS</sequence>
<evidence type="ECO:0000259" key="4">
    <source>
        <dbReference type="Pfam" id="PF13610"/>
    </source>
</evidence>
<accession>A0ABS3LWF2</accession>
<evidence type="ECO:0000313" key="6">
    <source>
        <dbReference type="Proteomes" id="UP000664771"/>
    </source>
</evidence>
<reference evidence="5 6" key="1">
    <citation type="submission" date="2021-03" db="EMBL/GenBank/DDBJ databases">
        <title>The complete genome sequence of Acetobacter sacchari TBRC 11175.</title>
        <authorList>
            <person name="Charoenyingcharoen P."/>
            <person name="Yukphan P."/>
        </authorList>
    </citation>
    <scope>NUCLEOTIDE SEQUENCE [LARGE SCALE GENOMIC DNA]</scope>
    <source>
        <strain evidence="5 6">TBRC 11175</strain>
    </source>
</reference>
<gene>
    <name evidence="5" type="ORF">J2D73_10575</name>
</gene>
<dbReference type="InterPro" id="IPR052183">
    <property type="entry name" value="IS_Transposase"/>
</dbReference>
<dbReference type="PANTHER" id="PTHR35528">
    <property type="entry name" value="BLL1675 PROTEIN"/>
    <property type="match status" value="1"/>
</dbReference>
<dbReference type="PANTHER" id="PTHR35528:SF3">
    <property type="entry name" value="BLL1675 PROTEIN"/>
    <property type="match status" value="1"/>
</dbReference>
<proteinExistence type="predicted"/>
<evidence type="ECO:0000313" key="5">
    <source>
        <dbReference type="EMBL" id="MBO1360234.1"/>
    </source>
</evidence>
<evidence type="ECO:0000256" key="3">
    <source>
        <dbReference type="ARBA" id="ARBA00023172"/>
    </source>
</evidence>
<dbReference type="EMBL" id="JAFVMF010000010">
    <property type="protein sequence ID" value="MBO1360234.1"/>
    <property type="molecule type" value="Genomic_DNA"/>
</dbReference>
<dbReference type="Proteomes" id="UP000664771">
    <property type="component" value="Unassembled WGS sequence"/>
</dbReference>
<feature type="domain" description="DDE" evidence="4">
    <location>
        <begin position="76"/>
        <end position="141"/>
    </location>
</feature>
<dbReference type="InterPro" id="IPR047930">
    <property type="entry name" value="Transpos_IS6"/>
</dbReference>